<dbReference type="PANTHER" id="PTHR36852:SF1">
    <property type="entry name" value="PROTEIN GVPL 2"/>
    <property type="match status" value="1"/>
</dbReference>
<dbReference type="GO" id="GO:0031412">
    <property type="term" value="P:gas vesicle organization"/>
    <property type="evidence" value="ECO:0007669"/>
    <property type="project" value="InterPro"/>
</dbReference>
<dbReference type="Pfam" id="PF06386">
    <property type="entry name" value="GvpL_GvpF"/>
    <property type="match status" value="1"/>
</dbReference>
<keyword evidence="1" id="KW-0304">Gas vesicle</keyword>
<evidence type="ECO:0000256" key="2">
    <source>
        <dbReference type="ARBA" id="ARBA00035108"/>
    </source>
</evidence>
<comment type="similarity">
    <text evidence="3">Belongs to the gas vesicle GvpF/GvpL family.</text>
</comment>
<dbReference type="EMBL" id="FZNQ01000042">
    <property type="protein sequence ID" value="SNR70001.1"/>
    <property type="molecule type" value="Genomic_DNA"/>
</dbReference>
<feature type="compositionally biased region" description="Basic and acidic residues" evidence="4">
    <location>
        <begin position="7"/>
        <end position="20"/>
    </location>
</feature>
<gene>
    <name evidence="5" type="ORF">SAMN06264855_14210</name>
</gene>
<dbReference type="Proteomes" id="UP000198397">
    <property type="component" value="Unassembled WGS sequence"/>
</dbReference>
<evidence type="ECO:0000313" key="6">
    <source>
        <dbReference type="Proteomes" id="UP000198397"/>
    </source>
</evidence>
<evidence type="ECO:0000313" key="5">
    <source>
        <dbReference type="EMBL" id="SNR70001.1"/>
    </source>
</evidence>
<dbReference type="AlphaFoldDB" id="A0A238YGZ0"/>
<dbReference type="InterPro" id="IPR054796">
    <property type="entry name" value="Gas_vesic_GvpL"/>
</dbReference>
<keyword evidence="6" id="KW-1185">Reference proteome</keyword>
<accession>A0A238YGZ0</accession>
<reference evidence="5 6" key="1">
    <citation type="submission" date="2017-06" db="EMBL/GenBank/DDBJ databases">
        <authorList>
            <person name="Kim H.J."/>
            <person name="Triplett B.A."/>
        </authorList>
    </citation>
    <scope>NUCLEOTIDE SEQUENCE [LARGE SCALE GENOMIC DNA]</scope>
    <source>
        <strain evidence="5 6">DSM 8800</strain>
    </source>
</reference>
<feature type="region of interest" description="Disordered" evidence="4">
    <location>
        <begin position="1"/>
        <end position="20"/>
    </location>
</feature>
<evidence type="ECO:0000256" key="3">
    <source>
        <dbReference type="ARBA" id="ARBA00035643"/>
    </source>
</evidence>
<protein>
    <submittedName>
        <fullName evidence="5">Gas vesicle synthesis protein GvpL/GvpF</fullName>
    </submittedName>
</protein>
<organism evidence="5 6">
    <name type="scientific">Halorubrum vacuolatum</name>
    <name type="common">Natronobacterium vacuolatum</name>
    <dbReference type="NCBI Taxonomy" id="63740"/>
    <lineage>
        <taxon>Archaea</taxon>
        <taxon>Methanobacteriati</taxon>
        <taxon>Methanobacteriota</taxon>
        <taxon>Stenosarchaea group</taxon>
        <taxon>Halobacteria</taxon>
        <taxon>Halobacteriales</taxon>
        <taxon>Haloferacaceae</taxon>
        <taxon>Halorubrum</taxon>
    </lineage>
</organism>
<dbReference type="NCBIfam" id="NF045778">
    <property type="entry name" value="gas_vesic_GvpL"/>
    <property type="match status" value="1"/>
</dbReference>
<dbReference type="RefSeq" id="WP_089386083.1">
    <property type="nucleotide sequence ID" value="NZ_FZNQ01000042.1"/>
</dbReference>
<dbReference type="InterPro" id="IPR009430">
    <property type="entry name" value="GvpL/GvpF"/>
</dbReference>
<proteinExistence type="inferred from homology"/>
<sequence length="281" mass="32542">MTDSDSPAERIEQAPEEKHTEPISNGRYVYCLVHITDQSEQIAVTGIGDSEITIIEHRDIGAIVHHCEELYDTDDLTQLKQWLLAHQRVVDEANQSYGTPLPIRFDTIFEGGDSSVKRWIESHYDRLQEELSRLKNRSEYRVHLFSVPSKFEKQIKTEDAELQRLQQQQQDSAAGKRFLLEKKYDNRLRELKQDRQSELKEELLENISPLVEEIVEQESQSSLQDDTVPENKERITRVAVLADESQETALGDQLDEFVERDGIEIRFTGPWAPYTFSPELG</sequence>
<evidence type="ECO:0000256" key="4">
    <source>
        <dbReference type="SAM" id="MobiDB-lite"/>
    </source>
</evidence>
<evidence type="ECO:0000256" key="1">
    <source>
        <dbReference type="ARBA" id="ARBA00022987"/>
    </source>
</evidence>
<dbReference type="OrthoDB" id="350702at2157"/>
<dbReference type="PANTHER" id="PTHR36852">
    <property type="entry name" value="PROTEIN GVPL 2"/>
    <property type="match status" value="1"/>
</dbReference>
<name>A0A238YGZ0_HALVU</name>
<comment type="subcellular location">
    <subcellularLocation>
        <location evidence="2">Gas vesicle</location>
    </subcellularLocation>
</comment>
<dbReference type="GO" id="GO:0031411">
    <property type="term" value="C:gas vesicle"/>
    <property type="evidence" value="ECO:0007669"/>
    <property type="project" value="UniProtKB-SubCell"/>
</dbReference>